<dbReference type="InterPro" id="IPR039420">
    <property type="entry name" value="WalR-like"/>
</dbReference>
<protein>
    <submittedName>
        <fullName evidence="8">Response regulator transcription factor</fullName>
    </submittedName>
</protein>
<keyword evidence="1 5" id="KW-0597">Phosphoprotein</keyword>
<comment type="caution">
    <text evidence="8">The sequence shown here is derived from an EMBL/GenBank/DDBJ whole genome shotgun (WGS) entry which is preliminary data.</text>
</comment>
<proteinExistence type="predicted"/>
<evidence type="ECO:0000259" key="7">
    <source>
        <dbReference type="PROSITE" id="PS50110"/>
    </source>
</evidence>
<dbReference type="PROSITE" id="PS50043">
    <property type="entry name" value="HTH_LUXR_2"/>
    <property type="match status" value="1"/>
</dbReference>
<accession>A0ABV6C2I7</accession>
<evidence type="ECO:0000256" key="2">
    <source>
        <dbReference type="ARBA" id="ARBA00023015"/>
    </source>
</evidence>
<dbReference type="InterPro" id="IPR011006">
    <property type="entry name" value="CheY-like_superfamily"/>
</dbReference>
<dbReference type="PANTHER" id="PTHR43214">
    <property type="entry name" value="TWO-COMPONENT RESPONSE REGULATOR"/>
    <property type="match status" value="1"/>
</dbReference>
<dbReference type="InterPro" id="IPR001789">
    <property type="entry name" value="Sig_transdc_resp-reg_receiver"/>
</dbReference>
<dbReference type="RefSeq" id="WP_377787886.1">
    <property type="nucleotide sequence ID" value="NZ_JBHLYQ010000013.1"/>
</dbReference>
<keyword evidence="4" id="KW-0804">Transcription</keyword>
<dbReference type="EMBL" id="JBHLYQ010000013">
    <property type="protein sequence ID" value="MFC0081041.1"/>
    <property type="molecule type" value="Genomic_DNA"/>
</dbReference>
<evidence type="ECO:0000256" key="5">
    <source>
        <dbReference type="PROSITE-ProRule" id="PRU00169"/>
    </source>
</evidence>
<dbReference type="InterPro" id="IPR000792">
    <property type="entry name" value="Tscrpt_reg_LuxR_C"/>
</dbReference>
<dbReference type="CDD" id="cd17535">
    <property type="entry name" value="REC_NarL-like"/>
    <property type="match status" value="1"/>
</dbReference>
<dbReference type="Gene3D" id="3.40.50.2300">
    <property type="match status" value="1"/>
</dbReference>
<evidence type="ECO:0000256" key="3">
    <source>
        <dbReference type="ARBA" id="ARBA00023125"/>
    </source>
</evidence>
<organism evidence="8 9">
    <name type="scientific">Aciditerrimonas ferrireducens</name>
    <dbReference type="NCBI Taxonomy" id="667306"/>
    <lineage>
        <taxon>Bacteria</taxon>
        <taxon>Bacillati</taxon>
        <taxon>Actinomycetota</taxon>
        <taxon>Acidimicrobiia</taxon>
        <taxon>Acidimicrobiales</taxon>
        <taxon>Acidimicrobiaceae</taxon>
        <taxon>Aciditerrimonas</taxon>
    </lineage>
</organism>
<gene>
    <name evidence="8" type="ORF">ACFFRE_02565</name>
</gene>
<evidence type="ECO:0000259" key="6">
    <source>
        <dbReference type="PROSITE" id="PS50043"/>
    </source>
</evidence>
<evidence type="ECO:0000313" key="8">
    <source>
        <dbReference type="EMBL" id="MFC0081041.1"/>
    </source>
</evidence>
<keyword evidence="3" id="KW-0238">DNA-binding</keyword>
<feature type="modified residue" description="4-aspartylphosphate" evidence="5">
    <location>
        <position position="55"/>
    </location>
</feature>
<reference evidence="8 9" key="1">
    <citation type="submission" date="2024-09" db="EMBL/GenBank/DDBJ databases">
        <authorList>
            <person name="Sun Q."/>
            <person name="Mori K."/>
        </authorList>
    </citation>
    <scope>NUCLEOTIDE SEQUENCE [LARGE SCALE GENOMIC DNA]</scope>
    <source>
        <strain evidence="8 9">JCM 15389</strain>
    </source>
</reference>
<dbReference type="SMART" id="SM00448">
    <property type="entry name" value="REC"/>
    <property type="match status" value="1"/>
</dbReference>
<name>A0ABV6C2I7_9ACTN</name>
<sequence length="216" mass="22720">MGIRVFLLDDHEVVRQGLRRLLEAGGEFEVVGEAASAAEALDALAACRPAVAVVDVRLPDGNGVEVCREIRSAHPEVACVILTSYADDEALAQAVLAGASAYLLKQVHGSDLLGTIRAAAKGHRLIDQATAQAALARLEELAAARSALERLTPRERSILAGIAEGKTNKEIAAELYLAEKTVKNQVSVVLAKLGLVRRSQAAALAARLAEPRLPGP</sequence>
<feature type="domain" description="Response regulatory" evidence="7">
    <location>
        <begin position="4"/>
        <end position="120"/>
    </location>
</feature>
<keyword evidence="2" id="KW-0805">Transcription regulation</keyword>
<evidence type="ECO:0000256" key="4">
    <source>
        <dbReference type="ARBA" id="ARBA00023163"/>
    </source>
</evidence>
<dbReference type="Pfam" id="PF00072">
    <property type="entry name" value="Response_reg"/>
    <property type="match status" value="1"/>
</dbReference>
<dbReference type="PANTHER" id="PTHR43214:SF24">
    <property type="entry name" value="TRANSCRIPTIONAL REGULATORY PROTEIN NARL-RELATED"/>
    <property type="match status" value="1"/>
</dbReference>
<dbReference type="PROSITE" id="PS50110">
    <property type="entry name" value="RESPONSE_REGULATORY"/>
    <property type="match status" value="1"/>
</dbReference>
<keyword evidence="9" id="KW-1185">Reference proteome</keyword>
<dbReference type="SUPFAM" id="SSF52172">
    <property type="entry name" value="CheY-like"/>
    <property type="match status" value="1"/>
</dbReference>
<dbReference type="SMART" id="SM00421">
    <property type="entry name" value="HTH_LUXR"/>
    <property type="match status" value="1"/>
</dbReference>
<evidence type="ECO:0000313" key="9">
    <source>
        <dbReference type="Proteomes" id="UP001589788"/>
    </source>
</evidence>
<feature type="domain" description="HTH luxR-type" evidence="6">
    <location>
        <begin position="144"/>
        <end position="209"/>
    </location>
</feature>
<dbReference type="Pfam" id="PF00196">
    <property type="entry name" value="GerE"/>
    <property type="match status" value="1"/>
</dbReference>
<dbReference type="Proteomes" id="UP001589788">
    <property type="component" value="Unassembled WGS sequence"/>
</dbReference>
<evidence type="ECO:0000256" key="1">
    <source>
        <dbReference type="ARBA" id="ARBA00022553"/>
    </source>
</evidence>
<dbReference type="InterPro" id="IPR058245">
    <property type="entry name" value="NreC/VraR/RcsB-like_REC"/>
</dbReference>
<dbReference type="PRINTS" id="PR00038">
    <property type="entry name" value="HTHLUXR"/>
</dbReference>
<dbReference type="CDD" id="cd06170">
    <property type="entry name" value="LuxR_C_like"/>
    <property type="match status" value="1"/>
</dbReference>